<dbReference type="GO" id="GO:0004616">
    <property type="term" value="F:phosphogluconate dehydrogenase (decarboxylating) activity"/>
    <property type="evidence" value="ECO:0007669"/>
    <property type="project" value="InterPro"/>
</dbReference>
<dbReference type="GO" id="GO:0019521">
    <property type="term" value="P:D-gluconate metabolic process"/>
    <property type="evidence" value="ECO:0007669"/>
    <property type="project" value="UniProtKB-KW"/>
</dbReference>
<dbReference type="PRINTS" id="PR00076">
    <property type="entry name" value="6PGDHDRGNASE"/>
</dbReference>
<dbReference type="Proteomes" id="UP000076586">
    <property type="component" value="Unassembled WGS sequence"/>
</dbReference>
<comment type="pathway">
    <text evidence="1">Carbohydrate degradation; pentose phosphate pathway.</text>
</comment>
<proteinExistence type="inferred from homology"/>
<dbReference type="SUPFAM" id="SSF51735">
    <property type="entry name" value="NAD(P)-binding Rossmann-fold domains"/>
    <property type="match status" value="1"/>
</dbReference>
<dbReference type="GO" id="GO:0050661">
    <property type="term" value="F:NADP binding"/>
    <property type="evidence" value="ECO:0007669"/>
    <property type="project" value="InterPro"/>
</dbReference>
<keyword evidence="7" id="KW-1185">Reference proteome</keyword>
<evidence type="ECO:0000256" key="2">
    <source>
        <dbReference type="ARBA" id="ARBA00008419"/>
    </source>
</evidence>
<dbReference type="Pfam" id="PF03446">
    <property type="entry name" value="NAD_binding_2"/>
    <property type="match status" value="1"/>
</dbReference>
<dbReference type="NCBIfam" id="NF007161">
    <property type="entry name" value="PRK09599.1"/>
    <property type="match status" value="1"/>
</dbReference>
<comment type="caution">
    <text evidence="6">The sequence shown here is derived from an EMBL/GenBank/DDBJ whole genome shotgun (WGS) entry which is preliminary data.</text>
</comment>
<dbReference type="InterPro" id="IPR002204">
    <property type="entry name" value="3-OH-isobutyrate_DH-rel_CS"/>
</dbReference>
<comment type="similarity">
    <text evidence="2">Belongs to the 6-phosphogluconate dehydrogenase family.</text>
</comment>
<evidence type="ECO:0000256" key="1">
    <source>
        <dbReference type="ARBA" id="ARBA00004959"/>
    </source>
</evidence>
<name>A0A161LVC2_9BACT</name>
<evidence type="ECO:0000313" key="6">
    <source>
        <dbReference type="EMBL" id="GAT63179.1"/>
    </source>
</evidence>
<dbReference type="InterPro" id="IPR006115">
    <property type="entry name" value="6PGDH_NADP-bd"/>
</dbReference>
<dbReference type="AlphaFoldDB" id="A0A161LVC2"/>
<reference evidence="7" key="2">
    <citation type="journal article" date="2017" name="Genome Announc.">
        <title>Draft genome sequence of Paludibacter jiangxiensis NM7(T), a propionate-producing fermentative bacterium.</title>
        <authorList>
            <person name="Qiu Y.-L."/>
            <person name="Tourlousse D.M."/>
            <person name="Matsuura N."/>
            <person name="Ohashi A."/>
            <person name="Sekiguchi Y."/>
        </authorList>
    </citation>
    <scope>NUCLEOTIDE SEQUENCE [LARGE SCALE GENOMIC DNA]</scope>
    <source>
        <strain evidence="7">NM7</strain>
    </source>
</reference>
<dbReference type="Gene3D" id="3.40.50.720">
    <property type="entry name" value="NAD(P)-binding Rossmann-like Domain"/>
    <property type="match status" value="1"/>
</dbReference>
<dbReference type="PROSITE" id="PS00895">
    <property type="entry name" value="3_HYDROXYISOBUT_DH"/>
    <property type="match status" value="1"/>
</dbReference>
<dbReference type="InterPro" id="IPR004849">
    <property type="entry name" value="6DGDH_YqeC"/>
</dbReference>
<protein>
    <submittedName>
        <fullName evidence="6">6-phosphogluconate dehydrogenase</fullName>
    </submittedName>
</protein>
<accession>A0A161LVC2</accession>
<dbReference type="GO" id="GO:0006098">
    <property type="term" value="P:pentose-phosphate shunt"/>
    <property type="evidence" value="ECO:0007669"/>
    <property type="project" value="InterPro"/>
</dbReference>
<dbReference type="GO" id="GO:0016054">
    <property type="term" value="P:organic acid catabolic process"/>
    <property type="evidence" value="ECO:0007669"/>
    <property type="project" value="UniProtKB-ARBA"/>
</dbReference>
<evidence type="ECO:0000256" key="3">
    <source>
        <dbReference type="ARBA" id="ARBA00023002"/>
    </source>
</evidence>
<evidence type="ECO:0000313" key="7">
    <source>
        <dbReference type="Proteomes" id="UP000076586"/>
    </source>
</evidence>
<dbReference type="Gene3D" id="1.10.1040.10">
    <property type="entry name" value="N-(1-d-carboxylethyl)-l-norvaline Dehydrogenase, domain 2"/>
    <property type="match status" value="1"/>
</dbReference>
<dbReference type="STRING" id="681398.PJIAN_3494"/>
<dbReference type="SUPFAM" id="SSF48179">
    <property type="entry name" value="6-phosphogluconate dehydrogenase C-terminal domain-like"/>
    <property type="match status" value="1"/>
</dbReference>
<evidence type="ECO:0000259" key="5">
    <source>
        <dbReference type="SMART" id="SM01350"/>
    </source>
</evidence>
<dbReference type="RefSeq" id="WP_068704114.1">
    <property type="nucleotide sequence ID" value="NZ_BDCR01000003.1"/>
</dbReference>
<dbReference type="OrthoDB" id="9804542at2"/>
<dbReference type="InterPro" id="IPR008927">
    <property type="entry name" value="6-PGluconate_DH-like_C_sf"/>
</dbReference>
<reference evidence="7" key="1">
    <citation type="submission" date="2016-04" db="EMBL/GenBank/DDBJ databases">
        <title>Draft genome sequence of Paludibacter jiangxiensis strain NM7.</title>
        <authorList>
            <person name="Qiu Y."/>
            <person name="Matsuura N."/>
            <person name="Ohashi A."/>
            <person name="Tourlousse M.D."/>
            <person name="Sekiguchi Y."/>
        </authorList>
    </citation>
    <scope>NUCLEOTIDE SEQUENCE [LARGE SCALE GENOMIC DNA]</scope>
    <source>
        <strain evidence="7">NM7</strain>
    </source>
</reference>
<dbReference type="InterPro" id="IPR006183">
    <property type="entry name" value="Pgluconate_DH"/>
</dbReference>
<evidence type="ECO:0000256" key="4">
    <source>
        <dbReference type="ARBA" id="ARBA00023064"/>
    </source>
</evidence>
<dbReference type="PANTHER" id="PTHR11811">
    <property type="entry name" value="6-PHOSPHOGLUCONATE DEHYDROGENASE"/>
    <property type="match status" value="1"/>
</dbReference>
<feature type="domain" description="6-phosphogluconate dehydrogenase C-terminal" evidence="5">
    <location>
        <begin position="167"/>
        <end position="294"/>
    </location>
</feature>
<dbReference type="InterPro" id="IPR036291">
    <property type="entry name" value="NAD(P)-bd_dom_sf"/>
</dbReference>
<dbReference type="InterPro" id="IPR006114">
    <property type="entry name" value="6PGDH_C"/>
</dbReference>
<keyword evidence="3" id="KW-0560">Oxidoreductase</keyword>
<dbReference type="Pfam" id="PF00393">
    <property type="entry name" value="6PGD"/>
    <property type="match status" value="1"/>
</dbReference>
<sequence>MKIGFIGLGKMGGKMVQRLLNDGHQVVVYNLTQPEVDEAVAAGAIAASGLKDLVGKLEGKKLVWLMVPSGKPVDINLEALSELLLEGDIIVDGGNSYWRDSVARGEKLKEKGIQYIDCGTSGGVWGLQNGYCLMYGGPKKACDFAEPIFKSLAPENGYIYCGEGGAGHMTKMVHNGIEYGMMQAYAEGFEIMKNSPYNVDLEKVAKVWMNGSVVRSWLLELIGNALEKDQELSDLQPWVADSGEGRWTVQTAMDFDVPAQVITSSLFARFQSRQENSYAMKLLAAMRNQFGGHEVKKS</sequence>
<dbReference type="SMART" id="SM01350">
    <property type="entry name" value="6PGD"/>
    <property type="match status" value="1"/>
</dbReference>
<dbReference type="NCBIfam" id="TIGR00872">
    <property type="entry name" value="gnd_rel"/>
    <property type="match status" value="1"/>
</dbReference>
<dbReference type="EMBL" id="BDCR01000003">
    <property type="protein sequence ID" value="GAT63179.1"/>
    <property type="molecule type" value="Genomic_DNA"/>
</dbReference>
<organism evidence="6 7">
    <name type="scientific">Paludibacter jiangxiensis</name>
    <dbReference type="NCBI Taxonomy" id="681398"/>
    <lineage>
        <taxon>Bacteria</taxon>
        <taxon>Pseudomonadati</taxon>
        <taxon>Bacteroidota</taxon>
        <taxon>Bacteroidia</taxon>
        <taxon>Bacteroidales</taxon>
        <taxon>Paludibacteraceae</taxon>
        <taxon>Paludibacter</taxon>
    </lineage>
</organism>
<gene>
    <name evidence="6" type="ORF">PJIAN_3494</name>
</gene>
<dbReference type="InterPro" id="IPR013328">
    <property type="entry name" value="6PGD_dom2"/>
</dbReference>
<keyword evidence="4" id="KW-0311">Gluconate utilization</keyword>